<protein>
    <submittedName>
        <fullName evidence="7">Lysine exporter protein LysE/YggA</fullName>
    </submittedName>
</protein>
<keyword evidence="4 6" id="KW-1133">Transmembrane helix</keyword>
<evidence type="ECO:0000256" key="6">
    <source>
        <dbReference type="SAM" id="Phobius"/>
    </source>
</evidence>
<dbReference type="eggNOG" id="COG1280">
    <property type="taxonomic scope" value="Bacteria"/>
</dbReference>
<keyword evidence="5 6" id="KW-0472">Membrane</keyword>
<keyword evidence="3 6" id="KW-0812">Transmembrane</keyword>
<name>K4KN42_SIMAS</name>
<dbReference type="Proteomes" id="UP000000466">
    <property type="component" value="Chromosome"/>
</dbReference>
<evidence type="ECO:0000256" key="2">
    <source>
        <dbReference type="ARBA" id="ARBA00022475"/>
    </source>
</evidence>
<dbReference type="GO" id="GO:0005886">
    <property type="term" value="C:plasma membrane"/>
    <property type="evidence" value="ECO:0007669"/>
    <property type="project" value="UniProtKB-SubCell"/>
</dbReference>
<reference evidence="7 8" key="1">
    <citation type="journal article" date="2013" name="Genome Announc.">
        <title>Complete genome sequence of Simiduia agarivorans SA1(T), a marine bacterium able to degrade a variety of polysaccharides.</title>
        <authorList>
            <person name="Lin S.Y."/>
            <person name="Shieh W.Y."/>
            <person name="Chen J.S."/>
            <person name="Tang S.L."/>
        </authorList>
    </citation>
    <scope>NUCLEOTIDE SEQUENCE [LARGE SCALE GENOMIC DNA]</scope>
    <source>
        <strain evidence="8">DSM 21679 / JCM 13881 / BCRC 17597 / SA1</strain>
    </source>
</reference>
<accession>K4KN42</accession>
<evidence type="ECO:0000256" key="3">
    <source>
        <dbReference type="ARBA" id="ARBA00022692"/>
    </source>
</evidence>
<organism evidence="7 8">
    <name type="scientific">Simiduia agarivorans (strain DSM 21679 / JCM 13881 / BCRC 17597 / SA1)</name>
    <dbReference type="NCBI Taxonomy" id="1117647"/>
    <lineage>
        <taxon>Bacteria</taxon>
        <taxon>Pseudomonadati</taxon>
        <taxon>Pseudomonadota</taxon>
        <taxon>Gammaproteobacteria</taxon>
        <taxon>Cellvibrionales</taxon>
        <taxon>Cellvibrionaceae</taxon>
        <taxon>Simiduia</taxon>
    </lineage>
</organism>
<evidence type="ECO:0000313" key="7">
    <source>
        <dbReference type="EMBL" id="AFV00595.1"/>
    </source>
</evidence>
<dbReference type="PANTHER" id="PTHR30086:SF5">
    <property type="entry name" value="HOMOGENTISATE EXPORT PROTEIN"/>
    <property type="match status" value="1"/>
</dbReference>
<dbReference type="Pfam" id="PF01810">
    <property type="entry name" value="LysE"/>
    <property type="match status" value="1"/>
</dbReference>
<feature type="transmembrane region" description="Helical" evidence="6">
    <location>
        <begin position="73"/>
        <end position="91"/>
    </location>
</feature>
<dbReference type="GO" id="GO:0042970">
    <property type="term" value="F:homoserine transmembrane transporter activity"/>
    <property type="evidence" value="ECO:0007669"/>
    <property type="project" value="TreeGrafter"/>
</dbReference>
<keyword evidence="8" id="KW-1185">Reference proteome</keyword>
<keyword evidence="2" id="KW-1003">Cell membrane</keyword>
<dbReference type="KEGG" id="saga:M5M_17330"/>
<dbReference type="InterPro" id="IPR001123">
    <property type="entry name" value="LeuE-type"/>
</dbReference>
<dbReference type="PANTHER" id="PTHR30086">
    <property type="entry name" value="ARGININE EXPORTER PROTEIN ARGO"/>
    <property type="match status" value="1"/>
</dbReference>
<proteinExistence type="predicted"/>
<evidence type="ECO:0000256" key="4">
    <source>
        <dbReference type="ARBA" id="ARBA00022989"/>
    </source>
</evidence>
<evidence type="ECO:0000256" key="5">
    <source>
        <dbReference type="ARBA" id="ARBA00023136"/>
    </source>
</evidence>
<sequence length="203" mass="21762">MDTHLLALFVPTFFLISISPGMCMTLALTLGMAVGVRRSLWMMAGELTGVALVAAAAALGVAALMANYPDLFLVMRWVGAAYLLWLGWKLWRAPPPDLNQVGLAPQTRTALALQGFNTAVSNPKGWAFMVSLLPQFIHPDLALAPQLLALIAIIVVIEFCSLLIYASGGHHLRRFLARAGGADWLNRIAGSLMVAVGVWLALG</sequence>
<feature type="transmembrane region" description="Helical" evidence="6">
    <location>
        <begin position="143"/>
        <end position="164"/>
    </location>
</feature>
<comment type="subcellular location">
    <subcellularLocation>
        <location evidence="1">Cell membrane</location>
        <topology evidence="1">Multi-pass membrane protein</topology>
    </subcellularLocation>
</comment>
<feature type="transmembrane region" description="Helical" evidence="6">
    <location>
        <begin position="47"/>
        <end position="66"/>
    </location>
</feature>
<dbReference type="AlphaFoldDB" id="K4KN42"/>
<evidence type="ECO:0000256" key="1">
    <source>
        <dbReference type="ARBA" id="ARBA00004651"/>
    </source>
</evidence>
<evidence type="ECO:0000313" key="8">
    <source>
        <dbReference type="Proteomes" id="UP000000466"/>
    </source>
</evidence>
<dbReference type="HOGENOM" id="CLU_079569_2_0_6"/>
<dbReference type="PIRSF" id="PIRSF006324">
    <property type="entry name" value="LeuE"/>
    <property type="match status" value="1"/>
</dbReference>
<dbReference type="STRING" id="1117647.M5M_17330"/>
<gene>
    <name evidence="7" type="ordered locus">M5M_17330</name>
</gene>
<dbReference type="EMBL" id="CP003746">
    <property type="protein sequence ID" value="AFV00595.1"/>
    <property type="molecule type" value="Genomic_DNA"/>
</dbReference>
<feature type="transmembrane region" description="Helical" evidence="6">
    <location>
        <begin position="184"/>
        <end position="202"/>
    </location>
</feature>